<accession>A0AA40K773</accession>
<evidence type="ECO:0000256" key="1">
    <source>
        <dbReference type="SAM" id="SignalP"/>
    </source>
</evidence>
<evidence type="ECO:0000313" key="3">
    <source>
        <dbReference type="Proteomes" id="UP001172159"/>
    </source>
</evidence>
<dbReference type="PROSITE" id="PS51257">
    <property type="entry name" value="PROKAR_LIPOPROTEIN"/>
    <property type="match status" value="1"/>
</dbReference>
<keyword evidence="1" id="KW-0732">Signal</keyword>
<name>A0AA40K773_9PEZI</name>
<keyword evidence="3" id="KW-1185">Reference proteome</keyword>
<feature type="signal peptide" evidence="1">
    <location>
        <begin position="1"/>
        <end position="24"/>
    </location>
</feature>
<proteinExistence type="predicted"/>
<organism evidence="2 3">
    <name type="scientific">Apiosordaria backusii</name>
    <dbReference type="NCBI Taxonomy" id="314023"/>
    <lineage>
        <taxon>Eukaryota</taxon>
        <taxon>Fungi</taxon>
        <taxon>Dikarya</taxon>
        <taxon>Ascomycota</taxon>
        <taxon>Pezizomycotina</taxon>
        <taxon>Sordariomycetes</taxon>
        <taxon>Sordariomycetidae</taxon>
        <taxon>Sordariales</taxon>
        <taxon>Lasiosphaeriaceae</taxon>
        <taxon>Apiosordaria</taxon>
    </lineage>
</organism>
<dbReference type="AlphaFoldDB" id="A0AA40K773"/>
<protein>
    <recommendedName>
        <fullName evidence="4">Secreted protein</fullName>
    </recommendedName>
</protein>
<feature type="chain" id="PRO_5041223745" description="Secreted protein" evidence="1">
    <location>
        <begin position="25"/>
        <end position="86"/>
    </location>
</feature>
<gene>
    <name evidence="2" type="ORF">B0T21DRAFT_24353</name>
</gene>
<dbReference type="Proteomes" id="UP001172159">
    <property type="component" value="Unassembled WGS sequence"/>
</dbReference>
<evidence type="ECO:0000313" key="2">
    <source>
        <dbReference type="EMBL" id="KAK0748546.1"/>
    </source>
</evidence>
<comment type="caution">
    <text evidence="2">The sequence shown here is derived from an EMBL/GenBank/DDBJ whole genome shotgun (WGS) entry which is preliminary data.</text>
</comment>
<dbReference type="EMBL" id="JAUKTV010000001">
    <property type="protein sequence ID" value="KAK0748546.1"/>
    <property type="molecule type" value="Genomic_DNA"/>
</dbReference>
<reference evidence="2" key="1">
    <citation type="submission" date="2023-06" db="EMBL/GenBank/DDBJ databases">
        <title>Genome-scale phylogeny and comparative genomics of the fungal order Sordariales.</title>
        <authorList>
            <consortium name="Lawrence Berkeley National Laboratory"/>
            <person name="Hensen N."/>
            <person name="Bonometti L."/>
            <person name="Westerberg I."/>
            <person name="Brannstrom I.O."/>
            <person name="Guillou S."/>
            <person name="Cros-Aarteil S."/>
            <person name="Calhoun S."/>
            <person name="Haridas S."/>
            <person name="Kuo A."/>
            <person name="Mondo S."/>
            <person name="Pangilinan J."/>
            <person name="Riley R."/>
            <person name="Labutti K."/>
            <person name="Andreopoulos B."/>
            <person name="Lipzen A."/>
            <person name="Chen C."/>
            <person name="Yanf M."/>
            <person name="Daum C."/>
            <person name="Ng V."/>
            <person name="Clum A."/>
            <person name="Steindorff A."/>
            <person name="Ohm R."/>
            <person name="Martin F."/>
            <person name="Silar P."/>
            <person name="Natvig D."/>
            <person name="Lalanne C."/>
            <person name="Gautier V."/>
            <person name="Ament-Velasquez S.L."/>
            <person name="Kruys A."/>
            <person name="Hutchinson M.I."/>
            <person name="Powell A.J."/>
            <person name="Barry K."/>
            <person name="Miller A.N."/>
            <person name="Grigoriev I.V."/>
            <person name="Debuchy R."/>
            <person name="Gladieux P."/>
            <person name="Thoren M.H."/>
            <person name="Johannesson H."/>
        </authorList>
    </citation>
    <scope>NUCLEOTIDE SEQUENCE</scope>
    <source>
        <strain evidence="2">CBS 540.89</strain>
    </source>
</reference>
<sequence length="86" mass="9775">MVSANGRECDIYLLCLFLVSGCESDGGVYLLKSWRFNAKPACFLGTWILRPLDLGYMMANPKRNMEQAPNLKSRTWSFQLPLKARA</sequence>
<evidence type="ECO:0008006" key="4">
    <source>
        <dbReference type="Google" id="ProtNLM"/>
    </source>
</evidence>